<protein>
    <recommendedName>
        <fullName evidence="7">Cytochrome c-type biogenesis protein</fullName>
    </recommendedName>
</protein>
<keyword evidence="4 7" id="KW-0732">Signal</keyword>
<evidence type="ECO:0000256" key="5">
    <source>
        <dbReference type="ARBA" id="ARBA00022748"/>
    </source>
</evidence>
<feature type="transmembrane region" description="Helical" evidence="7">
    <location>
        <begin position="118"/>
        <end position="138"/>
    </location>
</feature>
<evidence type="ECO:0000256" key="1">
    <source>
        <dbReference type="ARBA" id="ARBA00010342"/>
    </source>
</evidence>
<dbReference type="OrthoDB" id="9804975at2"/>
<dbReference type="Proteomes" id="UP000250123">
    <property type="component" value="Chromosome SHEWBE"/>
</dbReference>
<keyword evidence="6 7" id="KW-0408">Iron</keyword>
<keyword evidence="7" id="KW-0812">Transmembrane</keyword>
<dbReference type="Gene3D" id="1.10.8.640">
    <property type="entry name" value="Cytochrome C biogenesis protein"/>
    <property type="match status" value="1"/>
</dbReference>
<gene>
    <name evidence="9" type="ORF">SHEWBE_0088</name>
</gene>
<sequence length="159" mass="17602">MRQIILSIIALTLSISLVGSFIADANADERVTPIADPIAYTADEIRNLGLGISKRLRCPKSVNQNLLDSQAPIASELKAQIFLMLNQGHSEEYIVNFIVDRYGEKIRYMPSLSGGTSLLWLAPLLLVLLAILSVFFFIRPKMISRAEHVETSQIDGTKS</sequence>
<name>A0A330LV12_9GAMM</name>
<dbReference type="CDD" id="cd16378">
    <property type="entry name" value="CcmH_N"/>
    <property type="match status" value="1"/>
</dbReference>
<dbReference type="RefSeq" id="WP_112350796.1">
    <property type="nucleotide sequence ID" value="NZ_LS483452.1"/>
</dbReference>
<keyword evidence="3 7" id="KW-0479">Metal-binding</keyword>
<dbReference type="InterPro" id="IPR051263">
    <property type="entry name" value="C-type_cytochrome_biogenesis"/>
</dbReference>
<dbReference type="InterPro" id="IPR038297">
    <property type="entry name" value="CcmH/CycL/NrfF/Ccl2_sf"/>
</dbReference>
<proteinExistence type="inferred from homology"/>
<comment type="similarity">
    <text evidence="1 7">Belongs to the CcmH/CycL/Ccl2/NrfF family.</text>
</comment>
<dbReference type="KEGG" id="sbk:SHEWBE_0088"/>
<dbReference type="PANTHER" id="PTHR47870:SF1">
    <property type="entry name" value="CYTOCHROME C-TYPE BIOGENESIS PROTEIN CCMH"/>
    <property type="match status" value="1"/>
</dbReference>
<evidence type="ECO:0000313" key="10">
    <source>
        <dbReference type="Proteomes" id="UP000250123"/>
    </source>
</evidence>
<evidence type="ECO:0000259" key="8">
    <source>
        <dbReference type="Pfam" id="PF03918"/>
    </source>
</evidence>
<keyword evidence="7" id="KW-0472">Membrane</keyword>
<keyword evidence="2 7" id="KW-0349">Heme</keyword>
<evidence type="ECO:0000313" key="9">
    <source>
        <dbReference type="EMBL" id="SQH74089.1"/>
    </source>
</evidence>
<comment type="function">
    <text evidence="7">Possible subunit of a heme lyase.</text>
</comment>
<dbReference type="GO" id="GO:0005886">
    <property type="term" value="C:plasma membrane"/>
    <property type="evidence" value="ECO:0007669"/>
    <property type="project" value="TreeGrafter"/>
</dbReference>
<accession>A0A330LV12</accession>
<feature type="domain" description="CcmH/CycL/Ccl2/NrfF N-terminal" evidence="8">
    <location>
        <begin position="51"/>
        <end position="150"/>
    </location>
</feature>
<keyword evidence="7" id="KW-1133">Transmembrane helix</keyword>
<evidence type="ECO:0000256" key="4">
    <source>
        <dbReference type="ARBA" id="ARBA00022729"/>
    </source>
</evidence>
<organism evidence="9 10">
    <name type="scientific">Shewanella benthica</name>
    <dbReference type="NCBI Taxonomy" id="43661"/>
    <lineage>
        <taxon>Bacteria</taxon>
        <taxon>Pseudomonadati</taxon>
        <taxon>Pseudomonadota</taxon>
        <taxon>Gammaproteobacteria</taxon>
        <taxon>Alteromonadales</taxon>
        <taxon>Shewanellaceae</taxon>
        <taxon>Shewanella</taxon>
    </lineage>
</organism>
<evidence type="ECO:0000256" key="7">
    <source>
        <dbReference type="RuleBase" id="RU364112"/>
    </source>
</evidence>
<dbReference type="PANTHER" id="PTHR47870">
    <property type="entry name" value="CYTOCHROME C-TYPE BIOGENESIS PROTEIN CCMH"/>
    <property type="match status" value="1"/>
</dbReference>
<keyword evidence="5" id="KW-0201">Cytochrome c-type biogenesis</keyword>
<dbReference type="Pfam" id="PF03918">
    <property type="entry name" value="CcmH"/>
    <property type="match status" value="1"/>
</dbReference>
<evidence type="ECO:0000256" key="6">
    <source>
        <dbReference type="ARBA" id="ARBA00023004"/>
    </source>
</evidence>
<dbReference type="AlphaFoldDB" id="A0A330LV12"/>
<evidence type="ECO:0000256" key="3">
    <source>
        <dbReference type="ARBA" id="ARBA00022723"/>
    </source>
</evidence>
<dbReference type="EMBL" id="LS483452">
    <property type="protein sequence ID" value="SQH74089.1"/>
    <property type="molecule type" value="Genomic_DNA"/>
</dbReference>
<dbReference type="InterPro" id="IPR005616">
    <property type="entry name" value="CcmH/CycL/Ccl2/NrfF_N"/>
</dbReference>
<dbReference type="GO" id="GO:0017004">
    <property type="term" value="P:cytochrome complex assembly"/>
    <property type="evidence" value="ECO:0007669"/>
    <property type="project" value="UniProtKB-KW"/>
</dbReference>
<reference evidence="10" key="1">
    <citation type="submission" date="2018-06" db="EMBL/GenBank/DDBJ databases">
        <authorList>
            <person name="Cea G.-C."/>
            <person name="William W."/>
        </authorList>
    </citation>
    <scope>NUCLEOTIDE SEQUENCE [LARGE SCALE GENOMIC DNA]</scope>
    <source>
        <strain evidence="10">DB21MT-2</strain>
    </source>
</reference>
<dbReference type="GO" id="GO:0046872">
    <property type="term" value="F:metal ion binding"/>
    <property type="evidence" value="ECO:0007669"/>
    <property type="project" value="UniProtKB-KW"/>
</dbReference>
<evidence type="ECO:0000256" key="2">
    <source>
        <dbReference type="ARBA" id="ARBA00022617"/>
    </source>
</evidence>